<dbReference type="GeneID" id="68855432"/>
<name>A0A897MVP3_9EURY</name>
<reference evidence="1" key="1">
    <citation type="submission" date="2020-11" db="EMBL/GenBank/DDBJ databases">
        <title>Carbohydrate-dependent, anaerobic sulfur respiration: A novel catabolism in halophilic archaea.</title>
        <authorList>
            <person name="Sorokin D.Y."/>
            <person name="Messina E."/>
            <person name="Smedile F."/>
            <person name="La Cono V."/>
            <person name="Hallsworth J.E."/>
            <person name="Yakimov M.M."/>
        </authorList>
    </citation>
    <scope>NUCLEOTIDE SEQUENCE</scope>
    <source>
        <strain evidence="1">HSR12-1</strain>
    </source>
</reference>
<dbReference type="AlphaFoldDB" id="A0A897MVP3"/>
<dbReference type="Pfam" id="PF04250">
    <property type="entry name" value="DUF429"/>
    <property type="match status" value="1"/>
</dbReference>
<proteinExistence type="predicted"/>
<accession>A0A897MVP3</accession>
<dbReference type="RefSeq" id="WP_229112633.1">
    <property type="nucleotide sequence ID" value="NZ_CP064787.1"/>
</dbReference>
<evidence type="ECO:0000313" key="2">
    <source>
        <dbReference type="Proteomes" id="UP000663525"/>
    </source>
</evidence>
<organism evidence="1 2">
    <name type="scientific">Halapricum desulfuricans</name>
    <dbReference type="NCBI Taxonomy" id="2841257"/>
    <lineage>
        <taxon>Archaea</taxon>
        <taxon>Methanobacteriati</taxon>
        <taxon>Methanobacteriota</taxon>
        <taxon>Stenosarchaea group</taxon>
        <taxon>Halobacteria</taxon>
        <taxon>Halobacteriales</taxon>
        <taxon>Haloarculaceae</taxon>
        <taxon>Halapricum</taxon>
    </lineage>
</organism>
<sequence length="246" mass="27153">MARYVGVDWASRGWLTVATDGEEWTAQMHPSMHSVWFAHRDATAILIDVPIGLPEAGRRECDRQAKEFLGERSSSVFWTPCRAAVEAPTYERAKQENEDCRGDSLSSQAWGLIPRIREVDRLLRDGVDVEATVLESHPEVCFRALGDGESLPSKHDADGLEARRAVLEAADDSIAGVHEGFEESLIESQPQWARRVGESNRDDLLDAMVLALTAKRGAGDFRTLPDDPPLDAEGLPMQIVYAADGQ</sequence>
<gene>
    <name evidence="1" type="ORF">HSR121_1846</name>
</gene>
<dbReference type="Proteomes" id="UP000663525">
    <property type="component" value="Chromosome"/>
</dbReference>
<protein>
    <submittedName>
        <fullName evidence="1">Putative nuclease, RNAse H fold</fullName>
    </submittedName>
</protein>
<evidence type="ECO:0000313" key="1">
    <source>
        <dbReference type="EMBL" id="QSG06180.1"/>
    </source>
</evidence>
<dbReference type="InterPro" id="IPR007362">
    <property type="entry name" value="DUF429"/>
</dbReference>
<dbReference type="EMBL" id="CP064787">
    <property type="protein sequence ID" value="QSG06180.1"/>
    <property type="molecule type" value="Genomic_DNA"/>
</dbReference>